<comment type="catalytic activity">
    <reaction evidence="22">
        <text>ATP + H2O = ADP + phosphate + H(+)</text>
        <dbReference type="Rhea" id="RHEA:13065"/>
        <dbReference type="ChEBI" id="CHEBI:15377"/>
        <dbReference type="ChEBI" id="CHEBI:15378"/>
        <dbReference type="ChEBI" id="CHEBI:30616"/>
        <dbReference type="ChEBI" id="CHEBI:43474"/>
        <dbReference type="ChEBI" id="CHEBI:456216"/>
    </reaction>
</comment>
<dbReference type="KEGG" id="vg:80544132"/>
<keyword evidence="9" id="KW-0235">DNA replication</keyword>
<evidence type="ECO:0000256" key="10">
    <source>
        <dbReference type="ARBA" id="ARBA00022722"/>
    </source>
</evidence>
<comment type="cofactor">
    <cofactor evidence="2">
        <name>Mg(2+)</name>
        <dbReference type="ChEBI" id="CHEBI:18420"/>
    </cofactor>
</comment>
<evidence type="ECO:0000256" key="16">
    <source>
        <dbReference type="ARBA" id="ARBA00022840"/>
    </source>
</evidence>
<dbReference type="GeneID" id="80544132"/>
<evidence type="ECO:0000256" key="20">
    <source>
        <dbReference type="ARBA" id="ARBA00030754"/>
    </source>
</evidence>
<dbReference type="GO" id="GO:0006260">
    <property type="term" value="P:DNA replication"/>
    <property type="evidence" value="ECO:0007669"/>
    <property type="project" value="UniProtKB-KW"/>
</dbReference>
<dbReference type="Gene3D" id="3.40.50.300">
    <property type="entry name" value="P-loop containing nucleotide triphosphate hydrolases"/>
    <property type="match status" value="1"/>
</dbReference>
<protein>
    <recommendedName>
        <fullName evidence="5">Replication-associated protein</fullName>
    </recommendedName>
    <alternativeName>
        <fullName evidence="20">ATP-dependent helicase Rep</fullName>
    </alternativeName>
    <alternativeName>
        <fullName evidence="21">RepP</fullName>
    </alternativeName>
</protein>
<dbReference type="RefSeq" id="YP_010805253.1">
    <property type="nucleotide sequence ID" value="NC_077132.1"/>
</dbReference>
<dbReference type="InterPro" id="IPR049912">
    <property type="entry name" value="CRESS_DNA_REP"/>
</dbReference>
<dbReference type="GO" id="GO:0016787">
    <property type="term" value="F:hydrolase activity"/>
    <property type="evidence" value="ECO:0007669"/>
    <property type="project" value="UniProtKB-KW"/>
</dbReference>
<evidence type="ECO:0000256" key="21">
    <source>
        <dbReference type="ARBA" id="ARBA00032243"/>
    </source>
</evidence>
<reference evidence="24" key="1">
    <citation type="submission" date="2021-06" db="EMBL/GenBank/DDBJ databases">
        <authorList>
            <person name="Custer J.M."/>
            <person name="Kraberger S."/>
            <person name="White R."/>
            <person name="Taylor H."/>
            <person name="Schmidlin K."/>
            <person name="Fontenele R."/>
            <person name="Stainton D."/>
            <person name="Briskie J.V."/>
            <person name="Varsani A."/>
        </authorList>
    </citation>
    <scope>NUCLEOTIDE SEQUENCE</scope>
    <source>
        <strain evidence="24">RP_493</strain>
    </source>
</reference>
<keyword evidence="8" id="KW-0548">Nucleotidyltransferase</keyword>
<dbReference type="InterPro" id="IPR000605">
    <property type="entry name" value="Helicase_SF3_ssDNA/RNA_vir"/>
</dbReference>
<evidence type="ECO:0000259" key="23">
    <source>
        <dbReference type="PROSITE" id="PS52020"/>
    </source>
</evidence>
<evidence type="ECO:0000256" key="19">
    <source>
        <dbReference type="ARBA" id="ARBA00023268"/>
    </source>
</evidence>
<keyword evidence="12" id="KW-0547">Nucleotide-binding</keyword>
<keyword evidence="14" id="KW-0378">Hydrolase</keyword>
<evidence type="ECO:0000256" key="15">
    <source>
        <dbReference type="ARBA" id="ARBA00022806"/>
    </source>
</evidence>
<evidence type="ECO:0000256" key="2">
    <source>
        <dbReference type="ARBA" id="ARBA00001946"/>
    </source>
</evidence>
<comment type="subcellular location">
    <subcellularLocation>
        <location evidence="3">Host nucleus</location>
    </subcellularLocation>
</comment>
<accession>A0A8K1UF61</accession>
<organism evidence="24 25">
    <name type="scientific">robinz virus RP_493</name>
    <dbReference type="NCBI Taxonomy" id="2886398"/>
    <lineage>
        <taxon>Viruses</taxon>
        <taxon>Monodnaviria</taxon>
        <taxon>Shotokuvirae</taxon>
        <taxon>Cressdnaviricota</taxon>
        <taxon>Arfiviricetes</taxon>
        <taxon>Cirlivirales</taxon>
        <taxon>Circoviridae</taxon>
        <taxon>Cyclovirus</taxon>
        <taxon>Cyclovirus pettirosso</taxon>
    </lineage>
</organism>
<evidence type="ECO:0000256" key="22">
    <source>
        <dbReference type="ARBA" id="ARBA00049360"/>
    </source>
</evidence>
<dbReference type="Pfam" id="PF00910">
    <property type="entry name" value="RNA_helicase"/>
    <property type="match status" value="1"/>
</dbReference>
<keyword evidence="18" id="KW-0238">DNA-binding</keyword>
<proteinExistence type="inferred from homology"/>
<dbReference type="Proteomes" id="UP001157404">
    <property type="component" value="Segment"/>
</dbReference>
<feature type="domain" description="CRESS-DNA virus Rep endonuclease" evidence="23">
    <location>
        <begin position="3"/>
        <end position="99"/>
    </location>
</feature>
<name>A0A8K1UF61_9CIRC</name>
<dbReference type="PROSITE" id="PS52020">
    <property type="entry name" value="CRESS_DNA_REP"/>
    <property type="match status" value="1"/>
</dbReference>
<dbReference type="SUPFAM" id="SSF52540">
    <property type="entry name" value="P-loop containing nucleoside triphosphate hydrolases"/>
    <property type="match status" value="1"/>
</dbReference>
<evidence type="ECO:0000256" key="3">
    <source>
        <dbReference type="ARBA" id="ARBA00004147"/>
    </source>
</evidence>
<evidence type="ECO:0000256" key="14">
    <source>
        <dbReference type="ARBA" id="ARBA00022801"/>
    </source>
</evidence>
<keyword evidence="17" id="KW-0190">Covalent protein-DNA linkage</keyword>
<evidence type="ECO:0000256" key="4">
    <source>
        <dbReference type="ARBA" id="ARBA00008545"/>
    </source>
</evidence>
<keyword evidence="7" id="KW-0808">Transferase</keyword>
<dbReference type="Pfam" id="PF02407">
    <property type="entry name" value="Viral_Rep"/>
    <property type="match status" value="1"/>
</dbReference>
<dbReference type="GO" id="GO:0003724">
    <property type="term" value="F:RNA helicase activity"/>
    <property type="evidence" value="ECO:0007669"/>
    <property type="project" value="InterPro"/>
</dbReference>
<comment type="cofactor">
    <cofactor evidence="1">
        <name>Mn(2+)</name>
        <dbReference type="ChEBI" id="CHEBI:29035"/>
    </cofactor>
</comment>
<keyword evidence="25" id="KW-1185">Reference proteome</keyword>
<evidence type="ECO:0000256" key="7">
    <source>
        <dbReference type="ARBA" id="ARBA00022679"/>
    </source>
</evidence>
<dbReference type="Gene3D" id="3.40.1310.20">
    <property type="match status" value="1"/>
</dbReference>
<evidence type="ECO:0000256" key="1">
    <source>
        <dbReference type="ARBA" id="ARBA00001936"/>
    </source>
</evidence>
<dbReference type="InterPro" id="IPR027417">
    <property type="entry name" value="P-loop_NTPase"/>
</dbReference>
<dbReference type="GO" id="GO:0003677">
    <property type="term" value="F:DNA binding"/>
    <property type="evidence" value="ECO:0007669"/>
    <property type="project" value="UniProtKB-KW"/>
</dbReference>
<keyword evidence="10" id="KW-0540">Nuclease</keyword>
<evidence type="ECO:0000313" key="25">
    <source>
        <dbReference type="Proteomes" id="UP001157404"/>
    </source>
</evidence>
<keyword evidence="13" id="KW-0255">Endonuclease</keyword>
<evidence type="ECO:0000256" key="13">
    <source>
        <dbReference type="ARBA" id="ARBA00022759"/>
    </source>
</evidence>
<evidence type="ECO:0000256" key="12">
    <source>
        <dbReference type="ARBA" id="ARBA00022741"/>
    </source>
</evidence>
<evidence type="ECO:0000256" key="9">
    <source>
        <dbReference type="ARBA" id="ARBA00022705"/>
    </source>
</evidence>
<dbReference type="GO" id="GO:0046872">
    <property type="term" value="F:metal ion binding"/>
    <property type="evidence" value="ECO:0007669"/>
    <property type="project" value="UniProtKB-KW"/>
</dbReference>
<dbReference type="GO" id="GO:0016779">
    <property type="term" value="F:nucleotidyltransferase activity"/>
    <property type="evidence" value="ECO:0007669"/>
    <property type="project" value="UniProtKB-KW"/>
</dbReference>
<keyword evidence="16" id="KW-0067">ATP-binding</keyword>
<comment type="similarity">
    <text evidence="4">Belongs to the nanoviruses/circoviruses replication-associated protein family.</text>
</comment>
<dbReference type="GO" id="GO:0003723">
    <property type="term" value="F:RNA binding"/>
    <property type="evidence" value="ECO:0007669"/>
    <property type="project" value="InterPro"/>
</dbReference>
<evidence type="ECO:0000256" key="6">
    <source>
        <dbReference type="ARBA" id="ARBA00022562"/>
    </source>
</evidence>
<keyword evidence="19" id="KW-0511">Multifunctional enzyme</keyword>
<sequence>MLDEEARVGVSTLNNYDASDCKRFESLDDVQYIVFGREKGSGSGTEHLQGYVRFKTRREFSQVRDTLGTRCHVEQARSGDEDNRNYCTKDGDYYERGTMVKRGGRSDLVRAADAVLSGSPLSEIANTMPNIFVRYSRGLRDLQATAGSLGKRTWCTELWIFFGESGSGKSFSARLLAGESVFYKQRGKWWCGYSQEKTVVIDDFYGWLEYDELLRIADEYPHRVEIKGGYTEFLATRIIVTSNKSWTAWYTGDWFGKEQRYALGRRITRLYYCIREPGTFRSIKVALF</sequence>
<dbReference type="GO" id="GO:0042025">
    <property type="term" value="C:host cell nucleus"/>
    <property type="evidence" value="ECO:0007669"/>
    <property type="project" value="UniProtKB-SubCell"/>
</dbReference>
<keyword evidence="15" id="KW-0347">Helicase</keyword>
<keyword evidence="6" id="KW-1048">Host nucleus</keyword>
<dbReference type="GO" id="GO:0005524">
    <property type="term" value="F:ATP binding"/>
    <property type="evidence" value="ECO:0007669"/>
    <property type="project" value="UniProtKB-KW"/>
</dbReference>
<evidence type="ECO:0000256" key="5">
    <source>
        <dbReference type="ARBA" id="ARBA00014531"/>
    </source>
</evidence>
<evidence type="ECO:0000256" key="11">
    <source>
        <dbReference type="ARBA" id="ARBA00022723"/>
    </source>
</evidence>
<evidence type="ECO:0000256" key="17">
    <source>
        <dbReference type="ARBA" id="ARBA00023124"/>
    </source>
</evidence>
<dbReference type="EMBL" id="MZ350965">
    <property type="protein sequence ID" value="UDN67408.1"/>
    <property type="molecule type" value="Genomic_DNA"/>
</dbReference>
<dbReference type="GO" id="GO:0004519">
    <property type="term" value="F:endonuclease activity"/>
    <property type="evidence" value="ECO:0007669"/>
    <property type="project" value="UniProtKB-KW"/>
</dbReference>
<keyword evidence="11" id="KW-0479">Metal-binding</keyword>
<evidence type="ECO:0000256" key="8">
    <source>
        <dbReference type="ARBA" id="ARBA00022695"/>
    </source>
</evidence>
<evidence type="ECO:0000313" key="24">
    <source>
        <dbReference type="EMBL" id="UDN67408.1"/>
    </source>
</evidence>
<evidence type="ECO:0000256" key="18">
    <source>
        <dbReference type="ARBA" id="ARBA00023125"/>
    </source>
</evidence>